<dbReference type="InterPro" id="IPR021133">
    <property type="entry name" value="HEAT_type_2"/>
</dbReference>
<dbReference type="SUPFAM" id="SSF48371">
    <property type="entry name" value="ARM repeat"/>
    <property type="match status" value="1"/>
</dbReference>
<name>A0A9N9FMD8_9GLOM</name>
<dbReference type="InterPro" id="IPR011989">
    <property type="entry name" value="ARM-like"/>
</dbReference>
<evidence type="ECO:0000313" key="8">
    <source>
        <dbReference type="Proteomes" id="UP000789831"/>
    </source>
</evidence>
<dbReference type="Gene3D" id="1.25.10.10">
    <property type="entry name" value="Leucine-rich Repeat Variant"/>
    <property type="match status" value="1"/>
</dbReference>
<reference evidence="7" key="1">
    <citation type="submission" date="2021-06" db="EMBL/GenBank/DDBJ databases">
        <authorList>
            <person name="Kallberg Y."/>
            <person name="Tangrot J."/>
            <person name="Rosling A."/>
        </authorList>
    </citation>
    <scope>NUCLEOTIDE SEQUENCE</scope>
    <source>
        <strain evidence="7">MT106</strain>
    </source>
</reference>
<keyword evidence="3" id="KW-0963">Cytoplasm</keyword>
<dbReference type="GO" id="GO:0006606">
    <property type="term" value="P:protein import into nucleus"/>
    <property type="evidence" value="ECO:0007669"/>
    <property type="project" value="InterPro"/>
</dbReference>
<evidence type="ECO:0000313" key="7">
    <source>
        <dbReference type="EMBL" id="CAG8543469.1"/>
    </source>
</evidence>
<accession>A0A9N9FMD8</accession>
<dbReference type="AlphaFoldDB" id="A0A9N9FMD8"/>
<feature type="repeat" description="HEAT" evidence="6">
    <location>
        <begin position="124"/>
        <end position="162"/>
    </location>
</feature>
<comment type="caution">
    <text evidence="7">The sequence shown here is derived from an EMBL/GenBank/DDBJ whole genome shotgun (WGS) entry which is preliminary data.</text>
</comment>
<dbReference type="GO" id="GO:0005634">
    <property type="term" value="C:nucleus"/>
    <property type="evidence" value="ECO:0007669"/>
    <property type="project" value="UniProtKB-SubCell"/>
</dbReference>
<protein>
    <submittedName>
        <fullName evidence="7">8474_t:CDS:1</fullName>
    </submittedName>
</protein>
<keyword evidence="5" id="KW-0653">Protein transport</keyword>
<dbReference type="PANTHER" id="PTHR10527">
    <property type="entry name" value="IMPORTIN BETA"/>
    <property type="match status" value="1"/>
</dbReference>
<evidence type="ECO:0000256" key="4">
    <source>
        <dbReference type="ARBA" id="ARBA00022737"/>
    </source>
</evidence>
<comment type="subcellular location">
    <subcellularLocation>
        <location evidence="1">Cytoplasm</location>
    </subcellularLocation>
</comment>
<dbReference type="Pfam" id="PF02985">
    <property type="entry name" value="HEAT"/>
    <property type="match status" value="1"/>
</dbReference>
<evidence type="ECO:0000256" key="3">
    <source>
        <dbReference type="ARBA" id="ARBA00022490"/>
    </source>
</evidence>
<dbReference type="InterPro" id="IPR016024">
    <property type="entry name" value="ARM-type_fold"/>
</dbReference>
<dbReference type="PROSITE" id="PS50077">
    <property type="entry name" value="HEAT_REPEAT"/>
    <property type="match status" value="1"/>
</dbReference>
<feature type="non-terminal residue" evidence="7">
    <location>
        <position position="287"/>
    </location>
</feature>
<dbReference type="EMBL" id="CAJVPL010000960">
    <property type="protein sequence ID" value="CAG8543469.1"/>
    <property type="molecule type" value="Genomic_DNA"/>
</dbReference>
<dbReference type="Proteomes" id="UP000789831">
    <property type="component" value="Unassembled WGS sequence"/>
</dbReference>
<dbReference type="GO" id="GO:0005737">
    <property type="term" value="C:cytoplasm"/>
    <property type="evidence" value="ECO:0007669"/>
    <property type="project" value="UniProtKB-SubCell"/>
</dbReference>
<sequence length="287" mass="31802">MVVVQICQAMTESLKVCGPAIIAEYVDQIANQCLQILQKKAVCQQDQEDEDGILDEDEAAEHDALLISACADLVAAMALALGPDFVQYFKKKSKPVSDRSMTIGCLGECILGLKSAVTEFTEQLLTLFMKALTDENDEVRSNAAYAIGLLCQYTTVNITPQYNNILAALHPLFIKKSTTNVTDNACGAVCRMMLAHPEAVPIDQVLPVLIQTLPLKQDYQENEPVYRCIFQLFRANNNIVLNHITDLLNVFAQVLSPPEDQLLEATRNELIELIRALHHQFPDIVNG</sequence>
<evidence type="ECO:0000256" key="5">
    <source>
        <dbReference type="ARBA" id="ARBA00022927"/>
    </source>
</evidence>
<evidence type="ECO:0000256" key="1">
    <source>
        <dbReference type="ARBA" id="ARBA00004496"/>
    </source>
</evidence>
<dbReference type="OrthoDB" id="7862313at2759"/>
<keyword evidence="8" id="KW-1185">Reference proteome</keyword>
<keyword evidence="2" id="KW-0813">Transport</keyword>
<evidence type="ECO:0000256" key="6">
    <source>
        <dbReference type="PROSITE-ProRule" id="PRU00103"/>
    </source>
</evidence>
<evidence type="ECO:0000256" key="2">
    <source>
        <dbReference type="ARBA" id="ARBA00022448"/>
    </source>
</evidence>
<organism evidence="7 8">
    <name type="scientific">Ambispora gerdemannii</name>
    <dbReference type="NCBI Taxonomy" id="144530"/>
    <lineage>
        <taxon>Eukaryota</taxon>
        <taxon>Fungi</taxon>
        <taxon>Fungi incertae sedis</taxon>
        <taxon>Mucoromycota</taxon>
        <taxon>Glomeromycotina</taxon>
        <taxon>Glomeromycetes</taxon>
        <taxon>Archaeosporales</taxon>
        <taxon>Ambisporaceae</taxon>
        <taxon>Ambispora</taxon>
    </lineage>
</organism>
<dbReference type="InterPro" id="IPR040122">
    <property type="entry name" value="Importin_beta"/>
</dbReference>
<dbReference type="InterPro" id="IPR000357">
    <property type="entry name" value="HEAT"/>
</dbReference>
<proteinExistence type="predicted"/>
<keyword evidence="4" id="KW-0677">Repeat</keyword>
<gene>
    <name evidence="7" type="ORF">AGERDE_LOCUS6303</name>
</gene>